<dbReference type="GO" id="GO:0003723">
    <property type="term" value="F:RNA binding"/>
    <property type="evidence" value="ECO:0007669"/>
    <property type="project" value="UniProtKB-UniRule"/>
</dbReference>
<dbReference type="GO" id="GO:0005634">
    <property type="term" value="C:nucleus"/>
    <property type="evidence" value="ECO:0007669"/>
    <property type="project" value="UniProtKB-SubCell"/>
</dbReference>
<evidence type="ECO:0000256" key="7">
    <source>
        <dbReference type="PROSITE-ProRule" id="PRU00176"/>
    </source>
</evidence>
<gene>
    <name evidence="10" type="ORF">K461DRAFT_268846</name>
</gene>
<dbReference type="InterPro" id="IPR006529">
    <property type="entry name" value="U2AF_lg"/>
</dbReference>
<feature type="compositionally biased region" description="Polar residues" evidence="8">
    <location>
        <begin position="94"/>
        <end position="103"/>
    </location>
</feature>
<keyword evidence="2" id="KW-0507">mRNA processing</keyword>
<dbReference type="FunFam" id="3.30.70.330:FF:000097">
    <property type="entry name" value="U2 snRNP auxiliary factor large subunit"/>
    <property type="match status" value="1"/>
</dbReference>
<evidence type="ECO:0000256" key="3">
    <source>
        <dbReference type="ARBA" id="ARBA00022737"/>
    </source>
</evidence>
<dbReference type="Gene3D" id="3.30.70.330">
    <property type="match status" value="3"/>
</dbReference>
<evidence type="ECO:0000313" key="10">
    <source>
        <dbReference type="EMBL" id="KAF2151712.1"/>
    </source>
</evidence>
<dbReference type="PROSITE" id="PS50102">
    <property type="entry name" value="RRM"/>
    <property type="match status" value="3"/>
</dbReference>
<keyword evidence="4 7" id="KW-0694">RNA-binding</keyword>
<dbReference type="SMART" id="SM00360">
    <property type="entry name" value="RRM"/>
    <property type="match status" value="3"/>
</dbReference>
<dbReference type="GO" id="GO:0006397">
    <property type="term" value="P:mRNA processing"/>
    <property type="evidence" value="ECO:0007669"/>
    <property type="project" value="UniProtKB-KW"/>
</dbReference>
<evidence type="ECO:0000259" key="9">
    <source>
        <dbReference type="PROSITE" id="PS50102"/>
    </source>
</evidence>
<dbReference type="EMBL" id="ML996087">
    <property type="protein sequence ID" value="KAF2151712.1"/>
    <property type="molecule type" value="Genomic_DNA"/>
</dbReference>
<feature type="domain" description="RRM" evidence="9">
    <location>
        <begin position="442"/>
        <end position="516"/>
    </location>
</feature>
<feature type="compositionally biased region" description="Basic and acidic residues" evidence="8">
    <location>
        <begin position="153"/>
        <end position="216"/>
    </location>
</feature>
<feature type="region of interest" description="Disordered" evidence="8">
    <location>
        <begin position="89"/>
        <end position="245"/>
    </location>
</feature>
<comment type="subcellular location">
    <subcellularLocation>
        <location evidence="1">Nucleus</location>
    </subcellularLocation>
</comment>
<evidence type="ECO:0000256" key="5">
    <source>
        <dbReference type="ARBA" id="ARBA00023187"/>
    </source>
</evidence>
<feature type="domain" description="RRM" evidence="9">
    <location>
        <begin position="321"/>
        <end position="392"/>
    </location>
</feature>
<dbReference type="AlphaFoldDB" id="A0A9P4J1H2"/>
<protein>
    <recommendedName>
        <fullName evidence="9">RRM domain-containing protein</fullName>
    </recommendedName>
</protein>
<keyword evidence="6" id="KW-0539">Nucleus</keyword>
<name>A0A9P4J1H2_9PEZI</name>
<proteinExistence type="predicted"/>
<dbReference type="SUPFAM" id="SSF54928">
    <property type="entry name" value="RNA-binding domain, RBD"/>
    <property type="match status" value="2"/>
</dbReference>
<dbReference type="CDD" id="cd12232">
    <property type="entry name" value="RRM3_U2AF65"/>
    <property type="match status" value="1"/>
</dbReference>
<evidence type="ECO:0000256" key="1">
    <source>
        <dbReference type="ARBA" id="ARBA00004123"/>
    </source>
</evidence>
<dbReference type="PANTHER" id="PTHR23139">
    <property type="entry name" value="RNA-BINDING PROTEIN"/>
    <property type="match status" value="1"/>
</dbReference>
<dbReference type="Proteomes" id="UP000799439">
    <property type="component" value="Unassembled WGS sequence"/>
</dbReference>
<dbReference type="InterPro" id="IPR035979">
    <property type="entry name" value="RBD_domain_sf"/>
</dbReference>
<dbReference type="NCBIfam" id="TIGR01642">
    <property type="entry name" value="U2AF_lg"/>
    <property type="match status" value="1"/>
</dbReference>
<dbReference type="GO" id="GO:0008380">
    <property type="term" value="P:RNA splicing"/>
    <property type="evidence" value="ECO:0007669"/>
    <property type="project" value="UniProtKB-KW"/>
</dbReference>
<feature type="compositionally biased region" description="Basic and acidic residues" evidence="8">
    <location>
        <begin position="108"/>
        <end position="126"/>
    </location>
</feature>
<dbReference type="InterPro" id="IPR000504">
    <property type="entry name" value="RRM_dom"/>
</dbReference>
<keyword evidence="11" id="KW-1185">Reference proteome</keyword>
<feature type="domain" description="RRM" evidence="9">
    <location>
        <begin position="550"/>
        <end position="643"/>
    </location>
</feature>
<sequence length="693" mass="77051">MFLELEARGPGPWSTSLSPVAVAVRRKAGPWRQKSPDQQLETLELIAATSLDSNNPHFIQGQLPLVRQCVDDSNSSHFFRHLSRAGNCVAMNGDSYSRGSRQTSGREYGSRDDRRDRDRGDRDRERPRRRSRSPGHRGPREDYNADSYSSSRGYREREREDRYAGRDRRGGDREWDRDRGGYDRRDRRDPPPRRDRDGFDDRRDDRRGGGGRRGGDDGFPAHQRRDRRSASPPKKPKEPTPDLTDIVPILEKRRRLTQWDIKPQGYENISAEQAKLSGMFPLPGAPRQQQMDQTRLEAFLQAPGNSASTAALKPSNARQAKRMFVYNISHNATDEQVRDFFNLHMNGLNVVNGRDPCLTAQVSKDKNFALLEFRAAEDATLSLALDGFEMEGSHANGSNGNANPLESGLQIKRPKDYIAPSKSEDTEVMEGQVSNTVADTPSKICVTRLPLFIDEEQAKELLAAFGALKSFVLVRDTSSGESRGVAFCEYRDAESVTDAAIEALNGMDLGENKLKLFKACIGAVQVDSEMSVNAMSLLAGTKSKDVEQGRVLCLHNMVTAEELMDDDEYEDAEILEDVKEECVKFGQVLDMKIPRPSGGSKQSEGVGKIYVKFDSPDTANTALRALAGRRFAERTVVVSYFAEDYFDVSAWLSPFAAKGRCTLGSGSECTSSSGTTTGVAAARTQQQVMVAYS</sequence>
<evidence type="ECO:0000256" key="2">
    <source>
        <dbReference type="ARBA" id="ARBA00022664"/>
    </source>
</evidence>
<dbReference type="OrthoDB" id="10266058at2759"/>
<dbReference type="InterPro" id="IPR012677">
    <property type="entry name" value="Nucleotide-bd_a/b_plait_sf"/>
</dbReference>
<evidence type="ECO:0000256" key="6">
    <source>
        <dbReference type="ARBA" id="ARBA00023242"/>
    </source>
</evidence>
<feature type="compositionally biased region" description="Basic residues" evidence="8">
    <location>
        <begin position="127"/>
        <end position="137"/>
    </location>
</feature>
<keyword evidence="3" id="KW-0677">Repeat</keyword>
<evidence type="ECO:0000256" key="4">
    <source>
        <dbReference type="ARBA" id="ARBA00022884"/>
    </source>
</evidence>
<keyword evidence="5" id="KW-0508">mRNA splicing</keyword>
<organism evidence="10 11">
    <name type="scientific">Myriangium duriaei CBS 260.36</name>
    <dbReference type="NCBI Taxonomy" id="1168546"/>
    <lineage>
        <taxon>Eukaryota</taxon>
        <taxon>Fungi</taxon>
        <taxon>Dikarya</taxon>
        <taxon>Ascomycota</taxon>
        <taxon>Pezizomycotina</taxon>
        <taxon>Dothideomycetes</taxon>
        <taxon>Dothideomycetidae</taxon>
        <taxon>Myriangiales</taxon>
        <taxon>Myriangiaceae</taxon>
        <taxon>Myriangium</taxon>
    </lineage>
</organism>
<dbReference type="Pfam" id="PF00076">
    <property type="entry name" value="RRM_1"/>
    <property type="match status" value="2"/>
</dbReference>
<evidence type="ECO:0000256" key="8">
    <source>
        <dbReference type="SAM" id="MobiDB-lite"/>
    </source>
</evidence>
<reference evidence="10" key="1">
    <citation type="journal article" date="2020" name="Stud. Mycol.">
        <title>101 Dothideomycetes genomes: a test case for predicting lifestyles and emergence of pathogens.</title>
        <authorList>
            <person name="Haridas S."/>
            <person name="Albert R."/>
            <person name="Binder M."/>
            <person name="Bloem J."/>
            <person name="Labutti K."/>
            <person name="Salamov A."/>
            <person name="Andreopoulos B."/>
            <person name="Baker S."/>
            <person name="Barry K."/>
            <person name="Bills G."/>
            <person name="Bluhm B."/>
            <person name="Cannon C."/>
            <person name="Castanera R."/>
            <person name="Culley D."/>
            <person name="Daum C."/>
            <person name="Ezra D."/>
            <person name="Gonzalez J."/>
            <person name="Henrissat B."/>
            <person name="Kuo A."/>
            <person name="Liang C."/>
            <person name="Lipzen A."/>
            <person name="Lutzoni F."/>
            <person name="Magnuson J."/>
            <person name="Mondo S."/>
            <person name="Nolan M."/>
            <person name="Ohm R."/>
            <person name="Pangilinan J."/>
            <person name="Park H.-J."/>
            <person name="Ramirez L."/>
            <person name="Alfaro M."/>
            <person name="Sun H."/>
            <person name="Tritt A."/>
            <person name="Yoshinaga Y."/>
            <person name="Zwiers L.-H."/>
            <person name="Turgeon B."/>
            <person name="Goodwin S."/>
            <person name="Spatafora J."/>
            <person name="Crous P."/>
            <person name="Grigoriev I."/>
        </authorList>
    </citation>
    <scope>NUCLEOTIDE SEQUENCE</scope>
    <source>
        <strain evidence="10">CBS 260.36</strain>
    </source>
</reference>
<evidence type="ECO:0000313" key="11">
    <source>
        <dbReference type="Proteomes" id="UP000799439"/>
    </source>
</evidence>
<accession>A0A9P4J1H2</accession>
<comment type="caution">
    <text evidence="10">The sequence shown here is derived from an EMBL/GenBank/DDBJ whole genome shotgun (WGS) entry which is preliminary data.</text>
</comment>